<dbReference type="PANTHER" id="PTHR30520:SF6">
    <property type="entry name" value="FORMATE_NITRATE FAMILY TRANSPORTER (EUROFUNG)"/>
    <property type="match status" value="1"/>
</dbReference>
<comment type="similarity">
    <text evidence="5">Belongs to the FNT transporter (TC 1.A.16) family.</text>
</comment>
<dbReference type="PROSITE" id="PS51371">
    <property type="entry name" value="CBS"/>
    <property type="match status" value="2"/>
</dbReference>
<name>A0AA41W580_9GAMM</name>
<feature type="transmembrane region" description="Helical" evidence="9">
    <location>
        <begin position="263"/>
        <end position="288"/>
    </location>
</feature>
<evidence type="ECO:0000256" key="1">
    <source>
        <dbReference type="ARBA" id="ARBA00004141"/>
    </source>
</evidence>
<feature type="transmembrane region" description="Helical" evidence="9">
    <location>
        <begin position="173"/>
        <end position="193"/>
    </location>
</feature>
<evidence type="ECO:0000259" key="10">
    <source>
        <dbReference type="PROSITE" id="PS51371"/>
    </source>
</evidence>
<dbReference type="InterPro" id="IPR046342">
    <property type="entry name" value="CBS_dom_sf"/>
</dbReference>
<dbReference type="Pfam" id="PF01226">
    <property type="entry name" value="Form_Nir_trans"/>
    <property type="match status" value="1"/>
</dbReference>
<dbReference type="NCBIfam" id="TIGR04060">
    <property type="entry name" value="formate_focA"/>
    <property type="match status" value="1"/>
</dbReference>
<feature type="transmembrane region" description="Helical" evidence="9">
    <location>
        <begin position="131"/>
        <end position="153"/>
    </location>
</feature>
<reference evidence="11 12" key="1">
    <citation type="journal article" date="2013" name="Antonie Van Leeuwenhoek">
        <title>Echinimonas agarilytica gen. nov., sp. nov., a new gammaproteobacterium isolated from the sea urchin Strongylocentrotus intermedius.</title>
        <authorList>
            <person name="Nedashkovskaya O.I."/>
            <person name="Stenkova A.M."/>
            <person name="Zhukova N.V."/>
            <person name="Van Trappen S."/>
            <person name="Lee J.S."/>
            <person name="Kim S.B."/>
        </authorList>
    </citation>
    <scope>NUCLEOTIDE SEQUENCE [LARGE SCALE GENOMIC DNA]</scope>
    <source>
        <strain evidence="11 12">KMM 6351</strain>
    </source>
</reference>
<dbReference type="PANTHER" id="PTHR30520">
    <property type="entry name" value="FORMATE TRANSPORTER-RELATED"/>
    <property type="match status" value="1"/>
</dbReference>
<protein>
    <recommendedName>
        <fullName evidence="6">Formate transporter FocA</fullName>
    </recommendedName>
</protein>
<evidence type="ECO:0000256" key="6">
    <source>
        <dbReference type="NCBIfam" id="TIGR04060"/>
    </source>
</evidence>
<keyword evidence="12" id="KW-1185">Reference proteome</keyword>
<sequence>MTANRSPQVPLHTVDNNGSSEHFTPAEMMQQAEKYALSKSSKPAAMTLGLAVMAGVFIGLAFVFYITVTTGDDSMSWGLSRLAGGIAFSMGLILVVICGGELFTSSVLSCIARANRQITTGQMLKGWGKVYIGNFIGALVLLALVTAAGLYQLDNGQWGLNALKIAQHKLHHAPMQAFALGILCNLLVCLAIWMTFSSTQIMTKALIVILPVAMFVSAGFEHCVANMFMVPLGIAIHTFAPADFWQQIGVPASQFSDLTLNNFFVANLVPVTLGNIVGGSVLVGLSYWRIYQWSPEKAQSNTQLTPIITTTNNYFLESQMLDKTMKINQIMETNPITVTPETSIQVALDQLLAMNLSGAPVVGHQQQVVGFFSVQDVLVDLWCTDYMPEAHTQVQHLMRREVHTISGHDNLLQLAEYLSIDKDQVYPTSDAGIATSMSTLSLTDRARESHANRPHMIPVVDGETLIGVVTRQHVIKALRPIYGEHLNVIEDIDHVERDIA</sequence>
<evidence type="ECO:0000313" key="11">
    <source>
        <dbReference type="EMBL" id="MCM2678752.1"/>
    </source>
</evidence>
<dbReference type="NCBIfam" id="TIGR00790">
    <property type="entry name" value="fnt"/>
    <property type="match status" value="1"/>
</dbReference>
<dbReference type="Gene3D" id="1.20.1080.10">
    <property type="entry name" value="Glycerol uptake facilitator protein"/>
    <property type="match status" value="1"/>
</dbReference>
<feature type="transmembrane region" description="Helical" evidence="9">
    <location>
        <begin position="205"/>
        <end position="229"/>
    </location>
</feature>
<comment type="subcellular location">
    <subcellularLocation>
        <location evidence="1">Membrane</location>
        <topology evidence="1">Multi-pass membrane protein</topology>
    </subcellularLocation>
</comment>
<evidence type="ECO:0000313" key="12">
    <source>
        <dbReference type="Proteomes" id="UP001165393"/>
    </source>
</evidence>
<dbReference type="SMART" id="SM00116">
    <property type="entry name" value="CBS"/>
    <property type="match status" value="2"/>
</dbReference>
<dbReference type="GO" id="GO:0015499">
    <property type="term" value="F:formate transmembrane transporter activity"/>
    <property type="evidence" value="ECO:0007669"/>
    <property type="project" value="UniProtKB-UniRule"/>
</dbReference>
<dbReference type="GO" id="GO:0005886">
    <property type="term" value="C:plasma membrane"/>
    <property type="evidence" value="ECO:0007669"/>
    <property type="project" value="UniProtKB-UniRule"/>
</dbReference>
<keyword evidence="2 9" id="KW-0812">Transmembrane</keyword>
<evidence type="ECO:0000256" key="8">
    <source>
        <dbReference type="SAM" id="MobiDB-lite"/>
    </source>
</evidence>
<dbReference type="SUPFAM" id="SSF54631">
    <property type="entry name" value="CBS-domain pair"/>
    <property type="match status" value="1"/>
</dbReference>
<dbReference type="InterPro" id="IPR023271">
    <property type="entry name" value="Aquaporin-like"/>
</dbReference>
<dbReference type="InterPro" id="IPR024002">
    <property type="entry name" value="For/NO2_transpt_CS"/>
</dbReference>
<dbReference type="InterPro" id="IPR023999">
    <property type="entry name" value="Formate_transptr_FocA"/>
</dbReference>
<dbReference type="Proteomes" id="UP001165393">
    <property type="component" value="Unassembled WGS sequence"/>
</dbReference>
<evidence type="ECO:0000256" key="2">
    <source>
        <dbReference type="ARBA" id="ARBA00022692"/>
    </source>
</evidence>
<evidence type="ECO:0000256" key="7">
    <source>
        <dbReference type="PROSITE-ProRule" id="PRU00703"/>
    </source>
</evidence>
<keyword evidence="3 9" id="KW-1133">Transmembrane helix</keyword>
<evidence type="ECO:0000256" key="3">
    <source>
        <dbReference type="ARBA" id="ARBA00022989"/>
    </source>
</evidence>
<feature type="domain" description="CBS" evidence="10">
    <location>
        <begin position="420"/>
        <end position="488"/>
    </location>
</feature>
<dbReference type="InterPro" id="IPR000292">
    <property type="entry name" value="For/NO2_transpt"/>
</dbReference>
<proteinExistence type="inferred from homology"/>
<evidence type="ECO:0000256" key="4">
    <source>
        <dbReference type="ARBA" id="ARBA00023136"/>
    </source>
</evidence>
<evidence type="ECO:0000256" key="5">
    <source>
        <dbReference type="ARBA" id="ARBA00049660"/>
    </source>
</evidence>
<feature type="transmembrane region" description="Helical" evidence="9">
    <location>
        <begin position="44"/>
        <end position="66"/>
    </location>
</feature>
<feature type="transmembrane region" description="Helical" evidence="9">
    <location>
        <begin position="86"/>
        <end position="111"/>
    </location>
</feature>
<dbReference type="Pfam" id="PF00571">
    <property type="entry name" value="CBS"/>
    <property type="match status" value="2"/>
</dbReference>
<dbReference type="RefSeq" id="WP_251260109.1">
    <property type="nucleotide sequence ID" value="NZ_JAMQGP010000001.1"/>
</dbReference>
<gene>
    <name evidence="11" type="primary">focA</name>
    <name evidence="11" type="ORF">NAF29_03570</name>
</gene>
<dbReference type="InterPro" id="IPR000644">
    <property type="entry name" value="CBS_dom"/>
</dbReference>
<accession>A0AA41W580</accession>
<evidence type="ECO:0000256" key="9">
    <source>
        <dbReference type="SAM" id="Phobius"/>
    </source>
</evidence>
<dbReference type="PROSITE" id="PS01006">
    <property type="entry name" value="FORMATE_NITRITE_TP_2"/>
    <property type="match status" value="1"/>
</dbReference>
<dbReference type="AlphaFoldDB" id="A0AA41W580"/>
<feature type="domain" description="CBS" evidence="10">
    <location>
        <begin position="331"/>
        <end position="389"/>
    </location>
</feature>
<comment type="caution">
    <text evidence="11">The sequence shown here is derived from an EMBL/GenBank/DDBJ whole genome shotgun (WGS) entry which is preliminary data.</text>
</comment>
<dbReference type="Gene3D" id="3.10.580.10">
    <property type="entry name" value="CBS-domain"/>
    <property type="match status" value="1"/>
</dbReference>
<dbReference type="EMBL" id="JAMQGP010000001">
    <property type="protein sequence ID" value="MCM2678752.1"/>
    <property type="molecule type" value="Genomic_DNA"/>
</dbReference>
<keyword evidence="7" id="KW-0129">CBS domain</keyword>
<organism evidence="11 12">
    <name type="scientific">Echinimonas agarilytica</name>
    <dbReference type="NCBI Taxonomy" id="1215918"/>
    <lineage>
        <taxon>Bacteria</taxon>
        <taxon>Pseudomonadati</taxon>
        <taxon>Pseudomonadota</taxon>
        <taxon>Gammaproteobacteria</taxon>
        <taxon>Alteromonadales</taxon>
        <taxon>Echinimonadaceae</taxon>
        <taxon>Echinimonas</taxon>
    </lineage>
</organism>
<dbReference type="PROSITE" id="PS01005">
    <property type="entry name" value="FORMATE_NITRITE_TP_1"/>
    <property type="match status" value="1"/>
</dbReference>
<keyword evidence="4 9" id="KW-0472">Membrane</keyword>
<feature type="region of interest" description="Disordered" evidence="8">
    <location>
        <begin position="1"/>
        <end position="22"/>
    </location>
</feature>